<evidence type="ECO:0008006" key="4">
    <source>
        <dbReference type="Google" id="ProtNLM"/>
    </source>
</evidence>
<accession>A0ABW2UWV6</accession>
<feature type="transmembrane region" description="Helical" evidence="1">
    <location>
        <begin position="45"/>
        <end position="63"/>
    </location>
</feature>
<keyword evidence="1" id="KW-0472">Membrane</keyword>
<evidence type="ECO:0000313" key="3">
    <source>
        <dbReference type="Proteomes" id="UP001596620"/>
    </source>
</evidence>
<keyword evidence="3" id="KW-1185">Reference proteome</keyword>
<feature type="transmembrane region" description="Helical" evidence="1">
    <location>
        <begin position="69"/>
        <end position="86"/>
    </location>
</feature>
<dbReference type="EMBL" id="JBHTGR010000055">
    <property type="protein sequence ID" value="MFC7747690.1"/>
    <property type="molecule type" value="Genomic_DNA"/>
</dbReference>
<sequence length="118" mass="12953">MLEHISNGYVAKETLNSSLPKVKNDDQAAQQFNEGFNLSRSTMRFAGLFELIGSLFLLMSVFGKTFVRIGSIMITIILSVAVFKHFEAGHGLKGAKKALKLLGLNSINFLETLSSTNK</sequence>
<proteinExistence type="predicted"/>
<gene>
    <name evidence="2" type="ORF">ACFQU8_10885</name>
</gene>
<name>A0ABW2UWV6_9BACI</name>
<organism evidence="2 3">
    <name type="scientific">Lentibacillus kimchii</name>
    <dbReference type="NCBI Taxonomy" id="1542911"/>
    <lineage>
        <taxon>Bacteria</taxon>
        <taxon>Bacillati</taxon>
        <taxon>Bacillota</taxon>
        <taxon>Bacilli</taxon>
        <taxon>Bacillales</taxon>
        <taxon>Bacillaceae</taxon>
        <taxon>Lentibacillus</taxon>
    </lineage>
</organism>
<evidence type="ECO:0000256" key="1">
    <source>
        <dbReference type="SAM" id="Phobius"/>
    </source>
</evidence>
<reference evidence="3" key="1">
    <citation type="journal article" date="2019" name="Int. J. Syst. Evol. Microbiol.">
        <title>The Global Catalogue of Microorganisms (GCM) 10K type strain sequencing project: providing services to taxonomists for standard genome sequencing and annotation.</title>
        <authorList>
            <consortium name="The Broad Institute Genomics Platform"/>
            <consortium name="The Broad Institute Genome Sequencing Center for Infectious Disease"/>
            <person name="Wu L."/>
            <person name="Ma J."/>
        </authorList>
    </citation>
    <scope>NUCLEOTIDE SEQUENCE [LARGE SCALE GENOMIC DNA]</scope>
    <source>
        <strain evidence="3">JCM 30234</strain>
    </source>
</reference>
<keyword evidence="1" id="KW-1133">Transmembrane helix</keyword>
<protein>
    <recommendedName>
        <fullName evidence="4">DoxX family protein</fullName>
    </recommendedName>
</protein>
<dbReference type="RefSeq" id="WP_382359835.1">
    <property type="nucleotide sequence ID" value="NZ_JBHTGR010000055.1"/>
</dbReference>
<dbReference type="Proteomes" id="UP001596620">
    <property type="component" value="Unassembled WGS sequence"/>
</dbReference>
<comment type="caution">
    <text evidence="2">The sequence shown here is derived from an EMBL/GenBank/DDBJ whole genome shotgun (WGS) entry which is preliminary data.</text>
</comment>
<keyword evidence="1" id="KW-0812">Transmembrane</keyword>
<evidence type="ECO:0000313" key="2">
    <source>
        <dbReference type="EMBL" id="MFC7747690.1"/>
    </source>
</evidence>